<organism evidence="1 2">
    <name type="scientific">Vineibacter terrae</name>
    <dbReference type="NCBI Taxonomy" id="2586908"/>
    <lineage>
        <taxon>Bacteria</taxon>
        <taxon>Pseudomonadati</taxon>
        <taxon>Pseudomonadota</taxon>
        <taxon>Alphaproteobacteria</taxon>
        <taxon>Hyphomicrobiales</taxon>
        <taxon>Vineibacter</taxon>
    </lineage>
</organism>
<evidence type="ECO:0000313" key="1">
    <source>
        <dbReference type="EMBL" id="TXL72516.1"/>
    </source>
</evidence>
<evidence type="ECO:0000313" key="2">
    <source>
        <dbReference type="Proteomes" id="UP000321638"/>
    </source>
</evidence>
<comment type="caution">
    <text evidence="1">The sequence shown here is derived from an EMBL/GenBank/DDBJ whole genome shotgun (WGS) entry which is preliminary data.</text>
</comment>
<keyword evidence="2" id="KW-1185">Reference proteome</keyword>
<gene>
    <name evidence="1" type="ORF">FHP25_24790</name>
</gene>
<reference evidence="1 2" key="1">
    <citation type="submission" date="2019-06" db="EMBL/GenBank/DDBJ databases">
        <title>New taxonomy in bacterial strain CC-CFT640, isolated from vineyard.</title>
        <authorList>
            <person name="Lin S.-Y."/>
            <person name="Tsai C.-F."/>
            <person name="Young C.-C."/>
        </authorList>
    </citation>
    <scope>NUCLEOTIDE SEQUENCE [LARGE SCALE GENOMIC DNA]</scope>
    <source>
        <strain evidence="1 2">CC-CFT640</strain>
    </source>
</reference>
<proteinExistence type="predicted"/>
<name>A0A5C8PFW6_9HYPH</name>
<accession>A0A5C8PFW6</accession>
<protein>
    <submittedName>
        <fullName evidence="1">Uncharacterized protein</fullName>
    </submittedName>
</protein>
<dbReference type="AlphaFoldDB" id="A0A5C8PFW6"/>
<dbReference type="RefSeq" id="WP_147849675.1">
    <property type="nucleotide sequence ID" value="NZ_VDUZ01000032.1"/>
</dbReference>
<sequence>MSQLELHFAKPRRIDITIERLIRLVDELSAEERATLQEGHWSWWAIVITVMRVRAMERAEERVGQQLGMAADAPLADAYDRVVQPGVGHPADALLRTFKEVYATKETR</sequence>
<dbReference type="EMBL" id="VDUZ01000032">
    <property type="protein sequence ID" value="TXL72516.1"/>
    <property type="molecule type" value="Genomic_DNA"/>
</dbReference>
<dbReference type="Proteomes" id="UP000321638">
    <property type="component" value="Unassembled WGS sequence"/>
</dbReference>